<reference evidence="2" key="1">
    <citation type="submission" date="2020-10" db="EMBL/GenBank/DDBJ databases">
        <authorList>
            <person name="Kikuchi T."/>
        </authorList>
    </citation>
    <scope>NUCLEOTIDE SEQUENCE</scope>
    <source>
        <strain evidence="2">NKZ352</strain>
    </source>
</reference>
<dbReference type="AlphaFoldDB" id="A0A8S1H1U4"/>
<dbReference type="Proteomes" id="UP000835052">
    <property type="component" value="Unassembled WGS sequence"/>
</dbReference>
<dbReference type="EMBL" id="CAJGYM010000010">
    <property type="protein sequence ID" value="CAD6189243.1"/>
    <property type="molecule type" value="Genomic_DNA"/>
</dbReference>
<comment type="caution">
    <text evidence="2">The sequence shown here is derived from an EMBL/GenBank/DDBJ whole genome shotgun (WGS) entry which is preliminary data.</text>
</comment>
<keyword evidence="3" id="KW-1185">Reference proteome</keyword>
<evidence type="ECO:0000313" key="3">
    <source>
        <dbReference type="Proteomes" id="UP000835052"/>
    </source>
</evidence>
<evidence type="ECO:0000256" key="1">
    <source>
        <dbReference type="SAM" id="MobiDB-lite"/>
    </source>
</evidence>
<accession>A0A8S1H1U4</accession>
<feature type="region of interest" description="Disordered" evidence="1">
    <location>
        <begin position="1"/>
        <end position="20"/>
    </location>
</feature>
<name>A0A8S1H1U4_9PELO</name>
<evidence type="ECO:0000313" key="2">
    <source>
        <dbReference type="EMBL" id="CAD6189243.1"/>
    </source>
</evidence>
<organism evidence="2 3">
    <name type="scientific">Caenorhabditis auriculariae</name>
    <dbReference type="NCBI Taxonomy" id="2777116"/>
    <lineage>
        <taxon>Eukaryota</taxon>
        <taxon>Metazoa</taxon>
        <taxon>Ecdysozoa</taxon>
        <taxon>Nematoda</taxon>
        <taxon>Chromadorea</taxon>
        <taxon>Rhabditida</taxon>
        <taxon>Rhabditina</taxon>
        <taxon>Rhabditomorpha</taxon>
        <taxon>Rhabditoidea</taxon>
        <taxon>Rhabditidae</taxon>
        <taxon>Peloderinae</taxon>
        <taxon>Caenorhabditis</taxon>
    </lineage>
</organism>
<proteinExistence type="predicted"/>
<protein>
    <submittedName>
        <fullName evidence="2">Uncharacterized protein</fullName>
    </submittedName>
</protein>
<sequence>MGNRTSSNGQAAPQGPMFTSRNQAVAVNLSQRQMRPPSRSEARISIWRLMCCRDQNTRRRSQGQSTTTVVAVR</sequence>
<gene>
    <name evidence="2" type="ORF">CAUJ_LOCUS5162</name>
</gene>